<comment type="caution">
    <text evidence="1">The sequence shown here is derived from an EMBL/GenBank/DDBJ whole genome shotgun (WGS) entry which is preliminary data.</text>
</comment>
<gene>
    <name evidence="1" type="ORF">O181_048927</name>
</gene>
<proteinExistence type="predicted"/>
<evidence type="ECO:0000313" key="1">
    <source>
        <dbReference type="EMBL" id="MBW0509212.1"/>
    </source>
</evidence>
<accession>A0A9Q3DW02</accession>
<protein>
    <submittedName>
        <fullName evidence="1">Uncharacterized protein</fullName>
    </submittedName>
</protein>
<dbReference type="AlphaFoldDB" id="A0A9Q3DW02"/>
<dbReference type="Proteomes" id="UP000765509">
    <property type="component" value="Unassembled WGS sequence"/>
</dbReference>
<sequence length="121" mass="13971">MNPQPQGHALNGPYHQEEIKPDVLLGNKAGSLAKYQDKDNMSYYEKEALKQLPEASSWTKFSVTGEYDHMELIDYIDGLFIDVPSIPGYWMTARLNTESKGHASIWYMEMKENHGRRNWSC</sequence>
<dbReference type="EMBL" id="AVOT02020827">
    <property type="protein sequence ID" value="MBW0509212.1"/>
    <property type="molecule type" value="Genomic_DNA"/>
</dbReference>
<organism evidence="1 2">
    <name type="scientific">Austropuccinia psidii MF-1</name>
    <dbReference type="NCBI Taxonomy" id="1389203"/>
    <lineage>
        <taxon>Eukaryota</taxon>
        <taxon>Fungi</taxon>
        <taxon>Dikarya</taxon>
        <taxon>Basidiomycota</taxon>
        <taxon>Pucciniomycotina</taxon>
        <taxon>Pucciniomycetes</taxon>
        <taxon>Pucciniales</taxon>
        <taxon>Sphaerophragmiaceae</taxon>
        <taxon>Austropuccinia</taxon>
    </lineage>
</organism>
<reference evidence="1" key="1">
    <citation type="submission" date="2021-03" db="EMBL/GenBank/DDBJ databases">
        <title>Draft genome sequence of rust myrtle Austropuccinia psidii MF-1, a brazilian biotype.</title>
        <authorList>
            <person name="Quecine M.C."/>
            <person name="Pachon D.M.R."/>
            <person name="Bonatelli M.L."/>
            <person name="Correr F.H."/>
            <person name="Franceschini L.M."/>
            <person name="Leite T.F."/>
            <person name="Margarido G.R.A."/>
            <person name="Almeida C.A."/>
            <person name="Ferrarezi J.A."/>
            <person name="Labate C.A."/>
        </authorList>
    </citation>
    <scope>NUCLEOTIDE SEQUENCE</scope>
    <source>
        <strain evidence="1">MF-1</strain>
    </source>
</reference>
<evidence type="ECO:0000313" key="2">
    <source>
        <dbReference type="Proteomes" id="UP000765509"/>
    </source>
</evidence>
<name>A0A9Q3DW02_9BASI</name>
<keyword evidence="2" id="KW-1185">Reference proteome</keyword>